<proteinExistence type="predicted"/>
<dbReference type="AlphaFoldDB" id="A0A3P3XIK1"/>
<dbReference type="Pfam" id="PF22784">
    <property type="entry name" value="PTP-SAK"/>
    <property type="match status" value="1"/>
</dbReference>
<name>A0A3P3XIK1_9SPIR</name>
<evidence type="ECO:0000313" key="3">
    <source>
        <dbReference type="EMBL" id="SLM12822.1"/>
    </source>
</evidence>
<organism evidence="3">
    <name type="scientific">uncultured spirochete</name>
    <dbReference type="NCBI Taxonomy" id="156406"/>
    <lineage>
        <taxon>Bacteria</taxon>
        <taxon>Pseudomonadati</taxon>
        <taxon>Spirochaetota</taxon>
        <taxon>Spirochaetia</taxon>
        <taxon>Spirochaetales</taxon>
        <taxon>environmental samples</taxon>
    </lineage>
</organism>
<dbReference type="InterPro" id="IPR029021">
    <property type="entry name" value="Prot-tyrosine_phosphatase-like"/>
</dbReference>
<sequence length="200" mass="21650">MIFSELKIPGSSGIIGMASCPGRWTQLAAKSSMKAAALLGPQLAAQAAPSIAPQPAPPDEQTHDYLVRDLAIIEAWGAEILVSLIEPSEYVLAGVERLPELVPIGIRHIELPIADFSVPDNRWENAWEREGALVRSALRRGGKVCIHCMGGYGRTGMVAARLLIEFGVEPEEAIARVRSARPGAIEMPQQEAWVLKLRAQ</sequence>
<dbReference type="EMBL" id="FWDM01000019">
    <property type="protein sequence ID" value="SLM12822.1"/>
    <property type="molecule type" value="Genomic_DNA"/>
</dbReference>
<gene>
    <name evidence="3" type="ORF">SPIROBIBN47_260066</name>
</gene>
<evidence type="ECO:0000259" key="2">
    <source>
        <dbReference type="PROSITE" id="PS50056"/>
    </source>
</evidence>
<feature type="domain" description="Tyrosine specific protein phosphatases" evidence="2">
    <location>
        <begin position="128"/>
        <end position="192"/>
    </location>
</feature>
<accession>A0A3P3XIK1</accession>
<dbReference type="InterPro" id="IPR057023">
    <property type="entry name" value="PTP-SAK"/>
</dbReference>
<dbReference type="PANTHER" id="PTHR23339">
    <property type="entry name" value="TYROSINE SPECIFIC PROTEIN PHOSPHATASE AND DUAL SPECIFICITY PROTEIN PHOSPHATASE"/>
    <property type="match status" value="1"/>
</dbReference>
<dbReference type="PROSITE" id="PS00383">
    <property type="entry name" value="TYR_PHOSPHATASE_1"/>
    <property type="match status" value="1"/>
</dbReference>
<keyword evidence="1" id="KW-0378">Hydrolase</keyword>
<dbReference type="FunFam" id="3.90.190.10:FF:000157">
    <property type="entry name" value="Protein-tyrosine phosphatase"/>
    <property type="match status" value="1"/>
</dbReference>
<dbReference type="PROSITE" id="PS51257">
    <property type="entry name" value="PROKAR_LIPOPROTEIN"/>
    <property type="match status" value="1"/>
</dbReference>
<dbReference type="InterPro" id="IPR050561">
    <property type="entry name" value="PTP"/>
</dbReference>
<dbReference type="PROSITE" id="PS50056">
    <property type="entry name" value="TYR_PHOSPHATASE_2"/>
    <property type="match status" value="1"/>
</dbReference>
<dbReference type="GO" id="GO:0016791">
    <property type="term" value="F:phosphatase activity"/>
    <property type="evidence" value="ECO:0007669"/>
    <property type="project" value="UniProtKB-ARBA"/>
</dbReference>
<dbReference type="SUPFAM" id="SSF52799">
    <property type="entry name" value="(Phosphotyrosine protein) phosphatases II"/>
    <property type="match status" value="1"/>
</dbReference>
<protein>
    <submittedName>
        <fullName evidence="3">Putative dual use protein Tyr:Ser/Thr phosphatase</fullName>
    </submittedName>
</protein>
<dbReference type="InterPro" id="IPR000387">
    <property type="entry name" value="Tyr_Pase_dom"/>
</dbReference>
<reference evidence="3" key="1">
    <citation type="submission" date="2017-02" db="EMBL/GenBank/DDBJ databases">
        <authorList>
            <person name="Regsiter A."/>
            <person name="William W."/>
        </authorList>
    </citation>
    <scope>NUCLEOTIDE SEQUENCE</scope>
    <source>
        <strain evidence="3">Bib</strain>
    </source>
</reference>
<dbReference type="InterPro" id="IPR016130">
    <property type="entry name" value="Tyr_Pase_AS"/>
</dbReference>
<dbReference type="Gene3D" id="3.90.190.10">
    <property type="entry name" value="Protein tyrosine phosphatase superfamily"/>
    <property type="match status" value="1"/>
</dbReference>
<evidence type="ECO:0000256" key="1">
    <source>
        <dbReference type="ARBA" id="ARBA00022801"/>
    </source>
</evidence>